<evidence type="ECO:0000313" key="2">
    <source>
        <dbReference type="Proteomes" id="UP000038045"/>
    </source>
</evidence>
<reference evidence="3" key="1">
    <citation type="submission" date="2017-02" db="UniProtKB">
        <authorList>
            <consortium name="WormBaseParasite"/>
        </authorList>
    </citation>
    <scope>IDENTIFICATION</scope>
</reference>
<organism evidence="2 3">
    <name type="scientific">Parastrongyloides trichosuri</name>
    <name type="common">Possum-specific nematode worm</name>
    <dbReference type="NCBI Taxonomy" id="131310"/>
    <lineage>
        <taxon>Eukaryota</taxon>
        <taxon>Metazoa</taxon>
        <taxon>Ecdysozoa</taxon>
        <taxon>Nematoda</taxon>
        <taxon>Chromadorea</taxon>
        <taxon>Rhabditida</taxon>
        <taxon>Tylenchina</taxon>
        <taxon>Panagrolaimomorpha</taxon>
        <taxon>Strongyloidoidea</taxon>
        <taxon>Strongyloididae</taxon>
        <taxon>Parastrongyloides</taxon>
    </lineage>
</organism>
<sequence>MTIFSTLKCSISKSVNRIINRKSGNVSARDNNNEELQSPGHSQSSIKSKLLFWTSTNKNRAITPLSTSDNSYEMNSPDSYKSVNFQESITWPFIDEEF</sequence>
<evidence type="ECO:0000313" key="3">
    <source>
        <dbReference type="WBParaSite" id="PTRK_0000323550.1"/>
    </source>
</evidence>
<name>A0A0N4Z7S4_PARTI</name>
<keyword evidence="2" id="KW-1185">Reference proteome</keyword>
<accession>A0A0N4Z7S4</accession>
<feature type="region of interest" description="Disordered" evidence="1">
    <location>
        <begin position="24"/>
        <end position="44"/>
    </location>
</feature>
<dbReference type="WBParaSite" id="PTRK_0000323550.1">
    <property type="protein sequence ID" value="PTRK_0000323550.1"/>
    <property type="gene ID" value="PTRK_0000323550"/>
</dbReference>
<dbReference type="Proteomes" id="UP000038045">
    <property type="component" value="Unplaced"/>
</dbReference>
<dbReference type="AlphaFoldDB" id="A0A0N4Z7S4"/>
<proteinExistence type="predicted"/>
<evidence type="ECO:0000256" key="1">
    <source>
        <dbReference type="SAM" id="MobiDB-lite"/>
    </source>
</evidence>
<protein>
    <submittedName>
        <fullName evidence="3">AGC-kinase C-terminal domain-containing protein</fullName>
    </submittedName>
</protein>